<protein>
    <submittedName>
        <fullName evidence="2">Serine/threonine-protein kinase TOR isoform X2</fullName>
    </submittedName>
</protein>
<sequence length="390" mass="44463">MLAYLKYQWSLWEDQKRKEAFARLHNLAIPTGLVGVSNVSLMAHVYLKLGTWQWALSPGLGDESIQEILSSFRHATHCATKWANAWHTWALFNTAVMSHYTLRGLPNFASQFVVAAVTGYFHSIACAAHPKSVDDSLQFKDILRLLTLWFNHGATSEVQTSLQRGFSPVNINTWLVVLPHIISRIHSNNHAALMYSVLSDFILCQVMSFQLHIVSWKGWIDANRMTLPHNLFAIWTPGETPDSFQPPKGKCRSQESGVLCNDETCFFGNSAREANLKTVRRTLLYSTQFWNRVKQKISLKCTEVECNDNVNNMAIEYNGNSVNNIINSIIRKLGLAASVYLLWQERNNRLFIGEKRSIDELYEIFVETIRLRLSSLKAKLTNAITKAQRN</sequence>
<dbReference type="PANTHER" id="PTHR11139">
    <property type="entry name" value="ATAXIA TELANGIECTASIA MUTATED ATM -RELATED"/>
    <property type="match status" value="1"/>
</dbReference>
<keyword evidence="2" id="KW-0418">Kinase</keyword>
<keyword evidence="2" id="KW-0808">Transferase</keyword>
<dbReference type="InterPro" id="IPR014009">
    <property type="entry name" value="PIK_FAT"/>
</dbReference>
<feature type="domain" description="FAT" evidence="1">
    <location>
        <begin position="1"/>
        <end position="224"/>
    </location>
</feature>
<evidence type="ECO:0000259" key="1">
    <source>
        <dbReference type="PROSITE" id="PS51189"/>
    </source>
</evidence>
<dbReference type="Pfam" id="PF02259">
    <property type="entry name" value="FAT"/>
    <property type="match status" value="1"/>
</dbReference>
<keyword evidence="3" id="KW-1185">Reference proteome</keyword>
<evidence type="ECO:0000313" key="2">
    <source>
        <dbReference type="EMBL" id="GJT57980.1"/>
    </source>
</evidence>
<reference evidence="2" key="1">
    <citation type="journal article" date="2022" name="Int. J. Mol. Sci.">
        <title>Draft Genome of Tanacetum Coccineum: Genomic Comparison of Closely Related Tanacetum-Family Plants.</title>
        <authorList>
            <person name="Yamashiro T."/>
            <person name="Shiraishi A."/>
            <person name="Nakayama K."/>
            <person name="Satake H."/>
        </authorList>
    </citation>
    <scope>NUCLEOTIDE SEQUENCE</scope>
</reference>
<comment type="caution">
    <text evidence="2">The sequence shown here is derived from an EMBL/GenBank/DDBJ whole genome shotgun (WGS) entry which is preliminary data.</text>
</comment>
<name>A0ABQ5F479_9ASTR</name>
<dbReference type="InterPro" id="IPR003151">
    <property type="entry name" value="PIK-rel_kinase_FAT"/>
</dbReference>
<reference evidence="2" key="2">
    <citation type="submission" date="2022-01" db="EMBL/GenBank/DDBJ databases">
        <authorList>
            <person name="Yamashiro T."/>
            <person name="Shiraishi A."/>
            <person name="Satake H."/>
            <person name="Nakayama K."/>
        </authorList>
    </citation>
    <scope>NUCLEOTIDE SEQUENCE</scope>
</reference>
<dbReference type="InterPro" id="IPR028924">
    <property type="entry name" value="Perm-CXXC"/>
</dbReference>
<proteinExistence type="predicted"/>
<dbReference type="PANTHER" id="PTHR11139:SF9">
    <property type="entry name" value="SERINE_THREONINE-PROTEIN KINASE MTOR"/>
    <property type="match status" value="1"/>
</dbReference>
<dbReference type="PROSITE" id="PS51189">
    <property type="entry name" value="FAT"/>
    <property type="match status" value="1"/>
</dbReference>
<accession>A0ABQ5F479</accession>
<dbReference type="GO" id="GO:0016301">
    <property type="term" value="F:kinase activity"/>
    <property type="evidence" value="ECO:0007669"/>
    <property type="project" value="UniProtKB-KW"/>
</dbReference>
<evidence type="ECO:0000313" key="3">
    <source>
        <dbReference type="Proteomes" id="UP001151760"/>
    </source>
</evidence>
<gene>
    <name evidence="2" type="ORF">Tco_0993034</name>
</gene>
<dbReference type="EMBL" id="BQNB010016978">
    <property type="protein sequence ID" value="GJT57980.1"/>
    <property type="molecule type" value="Genomic_DNA"/>
</dbReference>
<dbReference type="Pfam" id="PF15629">
    <property type="entry name" value="Perm-CXXC"/>
    <property type="match status" value="1"/>
</dbReference>
<organism evidence="2 3">
    <name type="scientific">Tanacetum coccineum</name>
    <dbReference type="NCBI Taxonomy" id="301880"/>
    <lineage>
        <taxon>Eukaryota</taxon>
        <taxon>Viridiplantae</taxon>
        <taxon>Streptophyta</taxon>
        <taxon>Embryophyta</taxon>
        <taxon>Tracheophyta</taxon>
        <taxon>Spermatophyta</taxon>
        <taxon>Magnoliopsida</taxon>
        <taxon>eudicotyledons</taxon>
        <taxon>Gunneridae</taxon>
        <taxon>Pentapetalae</taxon>
        <taxon>asterids</taxon>
        <taxon>campanulids</taxon>
        <taxon>Asterales</taxon>
        <taxon>Asteraceae</taxon>
        <taxon>Asteroideae</taxon>
        <taxon>Anthemideae</taxon>
        <taxon>Anthemidinae</taxon>
        <taxon>Tanacetum</taxon>
    </lineage>
</organism>
<dbReference type="InterPro" id="IPR050517">
    <property type="entry name" value="DDR_Repair_Kinase"/>
</dbReference>
<dbReference type="Proteomes" id="UP001151760">
    <property type="component" value="Unassembled WGS sequence"/>
</dbReference>